<dbReference type="EMBL" id="CM042055">
    <property type="protein sequence ID" value="KAI3701916.1"/>
    <property type="molecule type" value="Genomic_DNA"/>
</dbReference>
<organism evidence="1 2">
    <name type="scientific">Arctium lappa</name>
    <name type="common">Greater burdock</name>
    <name type="synonym">Lappa major</name>
    <dbReference type="NCBI Taxonomy" id="4217"/>
    <lineage>
        <taxon>Eukaryota</taxon>
        <taxon>Viridiplantae</taxon>
        <taxon>Streptophyta</taxon>
        <taxon>Embryophyta</taxon>
        <taxon>Tracheophyta</taxon>
        <taxon>Spermatophyta</taxon>
        <taxon>Magnoliopsida</taxon>
        <taxon>eudicotyledons</taxon>
        <taxon>Gunneridae</taxon>
        <taxon>Pentapetalae</taxon>
        <taxon>asterids</taxon>
        <taxon>campanulids</taxon>
        <taxon>Asterales</taxon>
        <taxon>Asteraceae</taxon>
        <taxon>Carduoideae</taxon>
        <taxon>Cardueae</taxon>
        <taxon>Arctiinae</taxon>
        <taxon>Arctium</taxon>
    </lineage>
</organism>
<evidence type="ECO:0000313" key="1">
    <source>
        <dbReference type="EMBL" id="KAI3701916.1"/>
    </source>
</evidence>
<sequence length="110" mass="12071">MHGEKCRTKVLKAVSKLSGINEVSVVLEKQELIVIGDVDPVCLVCRVREIGKRAEIISVGPVTKPEVPKPKPKPEDPCQCPIVYPRCNDVCPTIVVEYQDPCNDGGCFIL</sequence>
<protein>
    <submittedName>
        <fullName evidence="1">Uncharacterized protein</fullName>
    </submittedName>
</protein>
<comment type="caution">
    <text evidence="1">The sequence shown here is derived from an EMBL/GenBank/DDBJ whole genome shotgun (WGS) entry which is preliminary data.</text>
</comment>
<gene>
    <name evidence="1" type="ORF">L6452_27390</name>
</gene>
<proteinExistence type="predicted"/>
<dbReference type="Proteomes" id="UP001055879">
    <property type="component" value="Linkage Group LG09"/>
</dbReference>
<reference evidence="2" key="1">
    <citation type="journal article" date="2022" name="Mol. Ecol. Resour.">
        <title>The genomes of chicory, endive, great burdock and yacon provide insights into Asteraceae palaeo-polyploidization history and plant inulin production.</title>
        <authorList>
            <person name="Fan W."/>
            <person name="Wang S."/>
            <person name="Wang H."/>
            <person name="Wang A."/>
            <person name="Jiang F."/>
            <person name="Liu H."/>
            <person name="Zhao H."/>
            <person name="Xu D."/>
            <person name="Zhang Y."/>
        </authorList>
    </citation>
    <scope>NUCLEOTIDE SEQUENCE [LARGE SCALE GENOMIC DNA]</scope>
    <source>
        <strain evidence="2">cv. Niubang</strain>
    </source>
</reference>
<accession>A0ACB8ZW14</accession>
<name>A0ACB8ZW14_ARCLA</name>
<keyword evidence="2" id="KW-1185">Reference proteome</keyword>
<evidence type="ECO:0000313" key="2">
    <source>
        <dbReference type="Proteomes" id="UP001055879"/>
    </source>
</evidence>
<reference evidence="1 2" key="2">
    <citation type="journal article" date="2022" name="Mol. Ecol. Resour.">
        <title>The genomes of chicory, endive, great burdock and yacon provide insights into Asteraceae paleo-polyploidization history and plant inulin production.</title>
        <authorList>
            <person name="Fan W."/>
            <person name="Wang S."/>
            <person name="Wang H."/>
            <person name="Wang A."/>
            <person name="Jiang F."/>
            <person name="Liu H."/>
            <person name="Zhao H."/>
            <person name="Xu D."/>
            <person name="Zhang Y."/>
        </authorList>
    </citation>
    <scope>NUCLEOTIDE SEQUENCE [LARGE SCALE GENOMIC DNA]</scope>
    <source>
        <strain evidence="2">cv. Niubang</strain>
    </source>
</reference>